<proteinExistence type="predicted"/>
<reference evidence="2 3" key="1">
    <citation type="submission" date="2020-08" db="EMBL/GenBank/DDBJ databases">
        <title>Genomic Encyclopedia of Type Strains, Phase IV (KMG-IV): sequencing the most valuable type-strain genomes for metagenomic binning, comparative biology and taxonomic classification.</title>
        <authorList>
            <person name="Goeker M."/>
        </authorList>
    </citation>
    <scope>NUCLEOTIDE SEQUENCE [LARGE SCALE GENOMIC DNA]</scope>
    <source>
        <strain evidence="2 3">DSM 103733</strain>
    </source>
</reference>
<comment type="caution">
    <text evidence="2">The sequence shown here is derived from an EMBL/GenBank/DDBJ whole genome shotgun (WGS) entry which is preliminary data.</text>
</comment>
<keyword evidence="3" id="KW-1185">Reference proteome</keyword>
<feature type="domain" description="NAD-dependent epimerase/dehydratase" evidence="1">
    <location>
        <begin position="26"/>
        <end position="258"/>
    </location>
</feature>
<dbReference type="InterPro" id="IPR001509">
    <property type="entry name" value="Epimerase_deHydtase"/>
</dbReference>
<dbReference type="Pfam" id="PF01370">
    <property type="entry name" value="Epimerase"/>
    <property type="match status" value="1"/>
</dbReference>
<dbReference type="EMBL" id="JACHEK010000002">
    <property type="protein sequence ID" value="MBB6142861.1"/>
    <property type="molecule type" value="Genomic_DNA"/>
</dbReference>
<dbReference type="RefSeq" id="WP_197081942.1">
    <property type="nucleotide sequence ID" value="NZ_JACHEK010000002.1"/>
</dbReference>
<dbReference type="AlphaFoldDB" id="A0A841JV33"/>
<dbReference type="Proteomes" id="UP000538666">
    <property type="component" value="Unassembled WGS sequence"/>
</dbReference>
<accession>A0A841JV33</accession>
<evidence type="ECO:0000313" key="3">
    <source>
        <dbReference type="Proteomes" id="UP000538666"/>
    </source>
</evidence>
<sequence length="373" mass="41358">MRVETFARKYICLPYRPILKRKSMRVLLTGHKGYIGAVAGPILLAAGHQVVGLDTDLYDGCDFGTDSQKIPEVRKDIRDLRRSDLEGFDAVVHLAALSNDPLGNLNAQLTYDINHLASVQLARLAKDAGVSRFVFSSSCSTYGAAGDDFLDETSDLHPVTPYGESKVFAERDIASIADDNFSPTYLRNATAYGVSARLRLDIVLNDLVASAYTTGRIYIKSDGTPWRPIVHIRDISAAVVAVLDAPLETIHNQTFNVGRNEENFRISELADIVAKVVPDCRVEYAPGGSPDLRCYRACFDKIARMVPGFRPQWTALKGAQELYEAYRAAKLSLVDLKTGRYTRIAQIQRLMSENLLDSWLQWTTEHVQTAVVA</sequence>
<dbReference type="PANTHER" id="PTHR43245:SF23">
    <property type="entry name" value="NAD(P)-BINDING DOMAIN-CONTAINING PROTEIN"/>
    <property type="match status" value="1"/>
</dbReference>
<dbReference type="InterPro" id="IPR036291">
    <property type="entry name" value="NAD(P)-bd_dom_sf"/>
</dbReference>
<protein>
    <submittedName>
        <fullName evidence="2">Nucleoside-diphosphate-sugar epimerase</fullName>
    </submittedName>
</protein>
<dbReference type="SUPFAM" id="SSF51735">
    <property type="entry name" value="NAD(P)-binding Rossmann-fold domains"/>
    <property type="match status" value="1"/>
</dbReference>
<organism evidence="2 3">
    <name type="scientific">Silvibacterium bohemicum</name>
    <dbReference type="NCBI Taxonomy" id="1577686"/>
    <lineage>
        <taxon>Bacteria</taxon>
        <taxon>Pseudomonadati</taxon>
        <taxon>Acidobacteriota</taxon>
        <taxon>Terriglobia</taxon>
        <taxon>Terriglobales</taxon>
        <taxon>Acidobacteriaceae</taxon>
        <taxon>Silvibacterium</taxon>
    </lineage>
</organism>
<evidence type="ECO:0000259" key="1">
    <source>
        <dbReference type="Pfam" id="PF01370"/>
    </source>
</evidence>
<dbReference type="InterPro" id="IPR050177">
    <property type="entry name" value="Lipid_A_modif_metabolic_enz"/>
</dbReference>
<gene>
    <name evidence="2" type="ORF">HNQ77_000805</name>
</gene>
<name>A0A841JV33_9BACT</name>
<dbReference type="CDD" id="cd08946">
    <property type="entry name" value="SDR_e"/>
    <property type="match status" value="1"/>
</dbReference>
<evidence type="ECO:0000313" key="2">
    <source>
        <dbReference type="EMBL" id="MBB6142861.1"/>
    </source>
</evidence>
<dbReference type="PANTHER" id="PTHR43245">
    <property type="entry name" value="BIFUNCTIONAL POLYMYXIN RESISTANCE PROTEIN ARNA"/>
    <property type="match status" value="1"/>
</dbReference>
<dbReference type="Gene3D" id="3.40.50.720">
    <property type="entry name" value="NAD(P)-binding Rossmann-like Domain"/>
    <property type="match status" value="1"/>
</dbReference>